<reference evidence="3" key="1">
    <citation type="submission" date="2021-06" db="EMBL/GenBank/DDBJ databases">
        <authorList>
            <person name="Kallberg Y."/>
            <person name="Tangrot J."/>
            <person name="Rosling A."/>
        </authorList>
    </citation>
    <scope>NUCLEOTIDE SEQUENCE</scope>
    <source>
        <strain evidence="3">MA453B</strain>
    </source>
</reference>
<organism evidence="3 4">
    <name type="scientific">Dentiscutata erythropus</name>
    <dbReference type="NCBI Taxonomy" id="1348616"/>
    <lineage>
        <taxon>Eukaryota</taxon>
        <taxon>Fungi</taxon>
        <taxon>Fungi incertae sedis</taxon>
        <taxon>Mucoromycota</taxon>
        <taxon>Glomeromycotina</taxon>
        <taxon>Glomeromycetes</taxon>
        <taxon>Diversisporales</taxon>
        <taxon>Gigasporaceae</taxon>
        <taxon>Dentiscutata</taxon>
    </lineage>
</organism>
<feature type="region of interest" description="Disordered" evidence="2">
    <location>
        <begin position="17"/>
        <end position="46"/>
    </location>
</feature>
<evidence type="ECO:0000313" key="3">
    <source>
        <dbReference type="EMBL" id="CAG8448594.1"/>
    </source>
</evidence>
<dbReference type="AlphaFoldDB" id="A0A9N8VAA5"/>
<feature type="coiled-coil region" evidence="1">
    <location>
        <begin position="66"/>
        <end position="164"/>
    </location>
</feature>
<evidence type="ECO:0000313" key="4">
    <source>
        <dbReference type="Proteomes" id="UP000789405"/>
    </source>
</evidence>
<keyword evidence="1" id="KW-0175">Coiled coil</keyword>
<dbReference type="Proteomes" id="UP000789405">
    <property type="component" value="Unassembled WGS sequence"/>
</dbReference>
<protein>
    <submittedName>
        <fullName evidence="3">24420_t:CDS:1</fullName>
    </submittedName>
</protein>
<comment type="caution">
    <text evidence="3">The sequence shown here is derived from an EMBL/GenBank/DDBJ whole genome shotgun (WGS) entry which is preliminary data.</text>
</comment>
<name>A0A9N8VAA5_9GLOM</name>
<dbReference type="OrthoDB" id="3176171at2759"/>
<feature type="compositionally biased region" description="Pro residues" evidence="2">
    <location>
        <begin position="24"/>
        <end position="39"/>
    </location>
</feature>
<evidence type="ECO:0000256" key="2">
    <source>
        <dbReference type="SAM" id="MobiDB-lite"/>
    </source>
</evidence>
<evidence type="ECO:0000256" key="1">
    <source>
        <dbReference type="SAM" id="Coils"/>
    </source>
</evidence>
<keyword evidence="4" id="KW-1185">Reference proteome</keyword>
<accession>A0A9N8VAA5</accession>
<dbReference type="EMBL" id="CAJVPY010000080">
    <property type="protein sequence ID" value="CAG8448594.1"/>
    <property type="molecule type" value="Genomic_DNA"/>
</dbReference>
<proteinExistence type="predicted"/>
<gene>
    <name evidence="3" type="ORF">DERYTH_LOCUS375</name>
</gene>
<sequence length="171" mass="19416">MQLPSVLNDIKKNIHHLSDNLTNAPPPTPPPSHPLPPVPISLSNNSKCGASSRATFAKAWTQSQRLKEKNVQNQQLVETLESILNENEINLNLAKQELAIIQSQKMDLIRQVKSLKSQLDEAKDEIESTKYSVKSEKQVMEKVLEKSERARVALENQMEKLMAKRNKFMCF</sequence>